<organism evidence="2 3">
    <name type="scientific">Candidatus Allofournierella merdipullorum</name>
    <dbReference type="NCBI Taxonomy" id="2838595"/>
    <lineage>
        <taxon>Bacteria</taxon>
        <taxon>Bacillati</taxon>
        <taxon>Bacillota</taxon>
        <taxon>Clostridia</taxon>
        <taxon>Eubacteriales</taxon>
        <taxon>Oscillospiraceae</taxon>
        <taxon>Allofournierella</taxon>
    </lineage>
</organism>
<dbReference type="EMBL" id="DXBV01000113">
    <property type="protein sequence ID" value="HIZ31718.1"/>
    <property type="molecule type" value="Genomic_DNA"/>
</dbReference>
<gene>
    <name evidence="2" type="ORF">H9813_10895</name>
</gene>
<evidence type="ECO:0000313" key="3">
    <source>
        <dbReference type="Proteomes" id="UP000824035"/>
    </source>
</evidence>
<reference evidence="2" key="2">
    <citation type="submission" date="2021-04" db="EMBL/GenBank/DDBJ databases">
        <authorList>
            <person name="Gilroy R."/>
        </authorList>
    </citation>
    <scope>NUCLEOTIDE SEQUENCE</scope>
    <source>
        <strain evidence="2">ChiGjej4B4-18154</strain>
    </source>
</reference>
<reference evidence="2" key="1">
    <citation type="journal article" date="2021" name="PeerJ">
        <title>Extensive microbial diversity within the chicken gut microbiome revealed by metagenomics and culture.</title>
        <authorList>
            <person name="Gilroy R."/>
            <person name="Ravi A."/>
            <person name="Getino M."/>
            <person name="Pursley I."/>
            <person name="Horton D.L."/>
            <person name="Alikhan N.F."/>
            <person name="Baker D."/>
            <person name="Gharbi K."/>
            <person name="Hall N."/>
            <person name="Watson M."/>
            <person name="Adriaenssens E.M."/>
            <person name="Foster-Nyarko E."/>
            <person name="Jarju S."/>
            <person name="Secka A."/>
            <person name="Antonio M."/>
            <person name="Oren A."/>
            <person name="Chaudhuri R.R."/>
            <person name="La Ragione R."/>
            <person name="Hildebrand F."/>
            <person name="Pallen M.J."/>
        </authorList>
    </citation>
    <scope>NUCLEOTIDE SEQUENCE</scope>
    <source>
        <strain evidence="2">ChiGjej4B4-18154</strain>
    </source>
</reference>
<feature type="domain" description="Bypass of forespore C C-terminal" evidence="1">
    <location>
        <begin position="46"/>
        <end position="98"/>
    </location>
</feature>
<proteinExistence type="predicted"/>
<dbReference type="Pfam" id="PF08955">
    <property type="entry name" value="BofC_C"/>
    <property type="match status" value="1"/>
</dbReference>
<dbReference type="AlphaFoldDB" id="A0A9D2J070"/>
<accession>A0A9D2J070</accession>
<name>A0A9D2J070_9FIRM</name>
<evidence type="ECO:0000259" key="1">
    <source>
        <dbReference type="Pfam" id="PF08955"/>
    </source>
</evidence>
<protein>
    <recommendedName>
        <fullName evidence="1">Bypass of forespore C C-terminal domain-containing protein</fullName>
    </recommendedName>
</protein>
<dbReference type="Proteomes" id="UP000824035">
    <property type="component" value="Unassembled WGS sequence"/>
</dbReference>
<sequence>MTKIWVALLAVLCAASLALSLFWMVRPGRTPPQETSSAAPYLLKDHGGRLAVFAPGADEPLQVYDIYTHLLPEQDVAALQKGIPVESEERLDRLLEDFGA</sequence>
<dbReference type="InterPro" id="IPR015050">
    <property type="entry name" value="BofC_C"/>
</dbReference>
<comment type="caution">
    <text evidence="2">The sequence shown here is derived from an EMBL/GenBank/DDBJ whole genome shotgun (WGS) entry which is preliminary data.</text>
</comment>
<evidence type="ECO:0000313" key="2">
    <source>
        <dbReference type="EMBL" id="HIZ31718.1"/>
    </source>
</evidence>